<evidence type="ECO:0000256" key="1">
    <source>
        <dbReference type="SAM" id="MobiDB-lite"/>
    </source>
</evidence>
<proteinExistence type="predicted"/>
<protein>
    <submittedName>
        <fullName evidence="2">Uncharacterized protein</fullName>
    </submittedName>
</protein>
<dbReference type="EMBL" id="LCWV01000015">
    <property type="protein sequence ID" value="PWI68365.1"/>
    <property type="molecule type" value="Genomic_DNA"/>
</dbReference>
<accession>A0A2U3E1I0</accession>
<name>A0A2U3E1I0_PURLI</name>
<evidence type="ECO:0000313" key="2">
    <source>
        <dbReference type="EMBL" id="PWI68365.1"/>
    </source>
</evidence>
<reference evidence="2 3" key="1">
    <citation type="journal article" date="2016" name="Front. Microbiol.">
        <title>Genome and transcriptome sequences reveal the specific parasitism of the nematophagous Purpureocillium lilacinum 36-1.</title>
        <authorList>
            <person name="Xie J."/>
            <person name="Li S."/>
            <person name="Mo C."/>
            <person name="Xiao X."/>
            <person name="Peng D."/>
            <person name="Wang G."/>
            <person name="Xiao Y."/>
        </authorList>
    </citation>
    <scope>NUCLEOTIDE SEQUENCE [LARGE SCALE GENOMIC DNA]</scope>
    <source>
        <strain evidence="2 3">36-1</strain>
    </source>
</reference>
<sequence length="540" mass="58578">MKDPSPPPFLHAPNNKITKEILRFSLVSRDRLRGETKREDYADDKSGQPRARWVCVCLYVVAAALQGTKRPSPTQLPSWATATNRVFGQQAAGPPDTDGWMVRTSYEYAAEPIDSLRPDYAQPAAIARRAPHPELTFVVRLDYSLRPQAGSRSAPGQQGRSGVDDCSEAAPLGDLEPADNPVPLREGENSELRSIAGYAVQYPLEHTAATAPSVEPQIRNRQRGVVPCPEVDPIALPRRWTMRGIDTSHSRTQTHHAPDATGQNIHEDRPGPRTLGGVAGTAGVSSDWLPIRAPRGSRSSCRPCLLVPQQPWAAGKLGDLPWQHDMLLPPTFSQCLSPTDPRRSIGYVARRRRLCAPAHPIPDQVLSPRPGQARPVDLLPYWRQHSLIVPTCCHRPPGNQVFYSRAGCQDGVRVEARQRDLVAAATTPHRQLAEAVKAGSWLDGAGSGRSTSAGQDPLNPGTRACLASDSGAASRAVVVAKWLSAVGSAVACSETPNCERGRGLAQCGVGQYGGVRMGHDTMLPYEPRAWWSTVQYDSPS</sequence>
<gene>
    <name evidence="2" type="ORF">PCL_02134</name>
</gene>
<feature type="region of interest" description="Disordered" evidence="1">
    <location>
        <begin position="249"/>
        <end position="270"/>
    </location>
</feature>
<dbReference type="AlphaFoldDB" id="A0A2U3E1I0"/>
<organism evidence="2 3">
    <name type="scientific">Purpureocillium lilacinum</name>
    <name type="common">Paecilomyces lilacinus</name>
    <dbReference type="NCBI Taxonomy" id="33203"/>
    <lineage>
        <taxon>Eukaryota</taxon>
        <taxon>Fungi</taxon>
        <taxon>Dikarya</taxon>
        <taxon>Ascomycota</taxon>
        <taxon>Pezizomycotina</taxon>
        <taxon>Sordariomycetes</taxon>
        <taxon>Hypocreomycetidae</taxon>
        <taxon>Hypocreales</taxon>
        <taxon>Ophiocordycipitaceae</taxon>
        <taxon>Purpureocillium</taxon>
    </lineage>
</organism>
<evidence type="ECO:0000313" key="3">
    <source>
        <dbReference type="Proteomes" id="UP000245956"/>
    </source>
</evidence>
<dbReference type="Proteomes" id="UP000245956">
    <property type="component" value="Unassembled WGS sequence"/>
</dbReference>
<comment type="caution">
    <text evidence="2">The sequence shown here is derived from an EMBL/GenBank/DDBJ whole genome shotgun (WGS) entry which is preliminary data.</text>
</comment>
<feature type="region of interest" description="Disordered" evidence="1">
    <location>
        <begin position="148"/>
        <end position="186"/>
    </location>
</feature>
<feature type="compositionally biased region" description="Polar residues" evidence="1">
    <location>
        <begin position="150"/>
        <end position="160"/>
    </location>
</feature>